<protein>
    <submittedName>
        <fullName evidence="2">14509_t:CDS:1</fullName>
    </submittedName>
</protein>
<feature type="compositionally biased region" description="Acidic residues" evidence="1">
    <location>
        <begin position="97"/>
        <end position="112"/>
    </location>
</feature>
<dbReference type="AlphaFoldDB" id="A0A9N9BGV4"/>
<feature type="region of interest" description="Disordered" evidence="1">
    <location>
        <begin position="84"/>
        <end position="112"/>
    </location>
</feature>
<organism evidence="2 3">
    <name type="scientific">Dentiscutata erythropus</name>
    <dbReference type="NCBI Taxonomy" id="1348616"/>
    <lineage>
        <taxon>Eukaryota</taxon>
        <taxon>Fungi</taxon>
        <taxon>Fungi incertae sedis</taxon>
        <taxon>Mucoromycota</taxon>
        <taxon>Glomeromycotina</taxon>
        <taxon>Glomeromycetes</taxon>
        <taxon>Diversisporales</taxon>
        <taxon>Gigasporaceae</taxon>
        <taxon>Dentiscutata</taxon>
    </lineage>
</organism>
<dbReference type="EMBL" id="CAJVPY010002524">
    <property type="protein sequence ID" value="CAG8563321.1"/>
    <property type="molecule type" value="Genomic_DNA"/>
</dbReference>
<evidence type="ECO:0000256" key="1">
    <source>
        <dbReference type="SAM" id="MobiDB-lite"/>
    </source>
</evidence>
<name>A0A9N9BGV4_9GLOM</name>
<accession>A0A9N9BGV4</accession>
<evidence type="ECO:0000313" key="2">
    <source>
        <dbReference type="EMBL" id="CAG8563321.1"/>
    </source>
</evidence>
<reference evidence="2" key="1">
    <citation type="submission" date="2021-06" db="EMBL/GenBank/DDBJ databases">
        <authorList>
            <person name="Kallberg Y."/>
            <person name="Tangrot J."/>
            <person name="Rosling A."/>
        </authorList>
    </citation>
    <scope>NUCLEOTIDE SEQUENCE</scope>
    <source>
        <strain evidence="2">MA453B</strain>
    </source>
</reference>
<sequence length="422" mass="49692">TLVARYEPRDYDSSDESSDLQSTSDLELPSKICDIINDDNWWRQIKNLKSFQLRGILTQNCRAQELNKLKQLYESTSMTFLLNPSKNAPSTSTVQDADNESDYIDESDYVDDTDRDDDDIILWSSDKDDLDESDLSYLESNNINKLQEYPADRTAKWPLNRNQKEDNISNYYPGKINVRELTHNRTNNFTYPRKFSSSTSQIRRVEVFRAIAQEYFLEDSDEELEIIPWKNNTAKWIEEEHENEMSNSDEYINYEWKEELTNNEIERERCYHNLLTKLALEIRIEIAWLIVNGYQNEPTNSNNTESELQSTDLDKAYLVDIPQWGETTKRLKFEDSSDDGYENTGYGYYNLHLDSNHYEEPFPEFTTNLEGSEWLPEFDDYINWDYNNSYKDGQDGMRRVVGLHSEENTEVPSKNVEVLIDA</sequence>
<feature type="compositionally biased region" description="Basic and acidic residues" evidence="1">
    <location>
        <begin position="1"/>
        <end position="12"/>
    </location>
</feature>
<evidence type="ECO:0000313" key="3">
    <source>
        <dbReference type="Proteomes" id="UP000789405"/>
    </source>
</evidence>
<proteinExistence type="predicted"/>
<feature type="compositionally biased region" description="Polar residues" evidence="1">
    <location>
        <begin position="84"/>
        <end position="96"/>
    </location>
</feature>
<feature type="non-terminal residue" evidence="2">
    <location>
        <position position="422"/>
    </location>
</feature>
<keyword evidence="3" id="KW-1185">Reference proteome</keyword>
<gene>
    <name evidence="2" type="ORF">DERYTH_LOCUS5844</name>
</gene>
<dbReference type="Proteomes" id="UP000789405">
    <property type="component" value="Unassembled WGS sequence"/>
</dbReference>
<comment type="caution">
    <text evidence="2">The sequence shown here is derived from an EMBL/GenBank/DDBJ whole genome shotgun (WGS) entry which is preliminary data.</text>
</comment>
<feature type="region of interest" description="Disordered" evidence="1">
    <location>
        <begin position="1"/>
        <end position="23"/>
    </location>
</feature>